<protein>
    <submittedName>
        <fullName evidence="1">AlNc14C1782G13065 protein</fullName>
    </submittedName>
</protein>
<reference evidence="1" key="2">
    <citation type="submission" date="2011-02" db="EMBL/GenBank/DDBJ databases">
        <authorList>
            <person name="MacLean D."/>
        </authorList>
    </citation>
    <scope>NUCLEOTIDE SEQUENCE</scope>
</reference>
<dbReference type="AlphaFoldDB" id="F0X2U1"/>
<name>F0X2U1_9STRA</name>
<sequence>MIAQDAVSDLGVLQHSQPSSTRRFASLMTSLQSRLALWRYRARTLRGRAILLRSIALPLLWYPAAVTPPPEAITTSVWNLFKAFLFQQPLNSTTACRGPMAEGWLNTTIVSRGFGPSLPSELFPGNALVHFTRWTDDARLYTLRDGFDQQYH</sequence>
<reference evidence="1" key="1">
    <citation type="journal article" date="2011" name="PLoS Biol.">
        <title>Gene gain and loss during evolution of obligate parasitism in the white rust pathogen of Arabidopsis thaliana.</title>
        <authorList>
            <person name="Kemen E."/>
            <person name="Gardiner A."/>
            <person name="Schultz-Larsen T."/>
            <person name="Kemen A.C."/>
            <person name="Balmuth A.L."/>
            <person name="Robert-Seilaniantz A."/>
            <person name="Bailey K."/>
            <person name="Holub E."/>
            <person name="Studholme D.J."/>
            <person name="Maclean D."/>
            <person name="Jones J.D."/>
        </authorList>
    </citation>
    <scope>NUCLEOTIDE SEQUENCE</scope>
</reference>
<evidence type="ECO:0000313" key="1">
    <source>
        <dbReference type="EMBL" id="CCA28253.1"/>
    </source>
</evidence>
<accession>F0X2U1</accession>
<dbReference type="EMBL" id="FR825161">
    <property type="protein sequence ID" value="CCA28253.1"/>
    <property type="molecule type" value="Genomic_DNA"/>
</dbReference>
<organism evidence="1">
    <name type="scientific">Albugo laibachii Nc14</name>
    <dbReference type="NCBI Taxonomy" id="890382"/>
    <lineage>
        <taxon>Eukaryota</taxon>
        <taxon>Sar</taxon>
        <taxon>Stramenopiles</taxon>
        <taxon>Oomycota</taxon>
        <taxon>Peronosporomycetes</taxon>
        <taxon>Albuginales</taxon>
        <taxon>Albuginaceae</taxon>
        <taxon>Albugo</taxon>
    </lineage>
</organism>
<dbReference type="HOGENOM" id="CLU_1725687_0_0_1"/>
<proteinExistence type="predicted"/>
<gene>
    <name evidence="1" type="primary">AlNc14C1782G13065</name>
    <name evidence="1" type="ORF">ALNC14_143970</name>
</gene>